<dbReference type="AlphaFoldDB" id="A0A2P2R2R1"/>
<protein>
    <submittedName>
        <fullName evidence="1">Uncharacterized protein</fullName>
    </submittedName>
</protein>
<reference evidence="1" key="1">
    <citation type="submission" date="2018-02" db="EMBL/GenBank/DDBJ databases">
        <title>Rhizophora mucronata_Transcriptome.</title>
        <authorList>
            <person name="Meera S.P."/>
            <person name="Sreeshan A."/>
            <person name="Augustine A."/>
        </authorList>
    </citation>
    <scope>NUCLEOTIDE SEQUENCE</scope>
    <source>
        <tissue evidence="1">Leaf</tissue>
    </source>
</reference>
<accession>A0A2P2R2R1</accession>
<evidence type="ECO:0000313" key="1">
    <source>
        <dbReference type="EMBL" id="MBX73470.1"/>
    </source>
</evidence>
<organism evidence="1">
    <name type="scientific">Rhizophora mucronata</name>
    <name type="common">Asiatic mangrove</name>
    <dbReference type="NCBI Taxonomy" id="61149"/>
    <lineage>
        <taxon>Eukaryota</taxon>
        <taxon>Viridiplantae</taxon>
        <taxon>Streptophyta</taxon>
        <taxon>Embryophyta</taxon>
        <taxon>Tracheophyta</taxon>
        <taxon>Spermatophyta</taxon>
        <taxon>Magnoliopsida</taxon>
        <taxon>eudicotyledons</taxon>
        <taxon>Gunneridae</taxon>
        <taxon>Pentapetalae</taxon>
        <taxon>rosids</taxon>
        <taxon>fabids</taxon>
        <taxon>Malpighiales</taxon>
        <taxon>Rhizophoraceae</taxon>
        <taxon>Rhizophora</taxon>
    </lineage>
</organism>
<name>A0A2P2R2R1_RHIMU</name>
<sequence>MLGCSLWFFLVPLKPHLTNYTVQFGG</sequence>
<proteinExistence type="predicted"/>
<dbReference type="EMBL" id="GGEC01092986">
    <property type="protein sequence ID" value="MBX73470.1"/>
    <property type="molecule type" value="Transcribed_RNA"/>
</dbReference>